<dbReference type="OMA" id="QCAFICC"/>
<accession>A0A1Y2LZK6</accession>
<feature type="domain" description="Rhodanese" evidence="1">
    <location>
        <begin position="175"/>
        <end position="289"/>
    </location>
</feature>
<dbReference type="CDD" id="cd00158">
    <property type="entry name" value="RHOD"/>
    <property type="match status" value="1"/>
</dbReference>
<dbReference type="EMBL" id="KZ107844">
    <property type="protein sequence ID" value="OSS49306.1"/>
    <property type="molecule type" value="Genomic_DNA"/>
</dbReference>
<gene>
    <name evidence="2" type="ORF">B5807_05762</name>
</gene>
<dbReference type="PROSITE" id="PS50206">
    <property type="entry name" value="RHODANESE_3"/>
    <property type="match status" value="1"/>
</dbReference>
<dbReference type="Gene3D" id="3.40.250.10">
    <property type="entry name" value="Rhodanese-like domain"/>
    <property type="match status" value="1"/>
</dbReference>
<dbReference type="Proteomes" id="UP000193240">
    <property type="component" value="Unassembled WGS sequence"/>
</dbReference>
<dbReference type="SMART" id="SM00450">
    <property type="entry name" value="RHOD"/>
    <property type="match status" value="1"/>
</dbReference>
<dbReference type="SUPFAM" id="SSF53686">
    <property type="entry name" value="Tryptophan synthase beta subunit-like PLP-dependent enzymes"/>
    <property type="match status" value="1"/>
</dbReference>
<keyword evidence="3" id="KW-1185">Reference proteome</keyword>
<evidence type="ECO:0000313" key="3">
    <source>
        <dbReference type="Proteomes" id="UP000193240"/>
    </source>
</evidence>
<organism evidence="2 3">
    <name type="scientific">Epicoccum nigrum</name>
    <name type="common">Soil fungus</name>
    <name type="synonym">Epicoccum purpurascens</name>
    <dbReference type="NCBI Taxonomy" id="105696"/>
    <lineage>
        <taxon>Eukaryota</taxon>
        <taxon>Fungi</taxon>
        <taxon>Dikarya</taxon>
        <taxon>Ascomycota</taxon>
        <taxon>Pezizomycotina</taxon>
        <taxon>Dothideomycetes</taxon>
        <taxon>Pleosporomycetidae</taxon>
        <taxon>Pleosporales</taxon>
        <taxon>Pleosporineae</taxon>
        <taxon>Didymellaceae</taxon>
        <taxon>Epicoccum</taxon>
    </lineage>
</organism>
<proteinExistence type="predicted"/>
<dbReference type="Gene3D" id="3.40.50.1100">
    <property type="match status" value="1"/>
</dbReference>
<dbReference type="Pfam" id="PF00581">
    <property type="entry name" value="Rhodanese"/>
    <property type="match status" value="1"/>
</dbReference>
<dbReference type="STRING" id="105696.A0A1Y2LZK6"/>
<sequence length="328" mass="35794">MGTSGTMTGLGQYFKRAKSSVIRLGVCTAAGDRVPGPRSLALLSPVEFPWRDSVDAIEEIGSKDAFGMSLKLCREGLICGPSSGFNLQGLLTYLSRRKAAGTLNEIAGQYGLTQCAFICCDLPYQYVDDYFDKLGDTSFFPIRNEKLAAVDLYRYDEAWELESTRALSQFADSLNEKGATLLDLRKPNDFANSHVPGAYNLPLRSLSASTPSPFSDASVLESQWKELEVTFTTDRVNAHDLVGKDVHVVCYSGDTARVATSVLRARGIAAYSLRGGHTTLLRQTPYLQMSENRAALQKQDWMNASRFPKSDMSADAARGNNGVTVGPL</sequence>
<dbReference type="InParanoid" id="A0A1Y2LZK6"/>
<protein>
    <recommendedName>
        <fullName evidence="1">Rhodanese domain-containing protein</fullName>
    </recommendedName>
</protein>
<evidence type="ECO:0000259" key="1">
    <source>
        <dbReference type="PROSITE" id="PS50206"/>
    </source>
</evidence>
<dbReference type="InterPro" id="IPR036052">
    <property type="entry name" value="TrpB-like_PALP_sf"/>
</dbReference>
<dbReference type="InterPro" id="IPR001763">
    <property type="entry name" value="Rhodanese-like_dom"/>
</dbReference>
<name>A0A1Y2LZK6_EPING</name>
<dbReference type="InterPro" id="IPR036873">
    <property type="entry name" value="Rhodanese-like_dom_sf"/>
</dbReference>
<dbReference type="AlphaFoldDB" id="A0A1Y2LZK6"/>
<evidence type="ECO:0000313" key="2">
    <source>
        <dbReference type="EMBL" id="OSS49306.1"/>
    </source>
</evidence>
<dbReference type="SUPFAM" id="SSF52821">
    <property type="entry name" value="Rhodanese/Cell cycle control phosphatase"/>
    <property type="match status" value="1"/>
</dbReference>
<reference evidence="2 3" key="1">
    <citation type="journal article" date="2017" name="Genome Announc.">
        <title>Genome sequence of the saprophytic ascomycete Epicoccum nigrum ICMP 19927 strain isolated from New Zealand.</title>
        <authorList>
            <person name="Fokin M."/>
            <person name="Fleetwood D."/>
            <person name="Weir B.S."/>
            <person name="Villas-Boas S.G."/>
        </authorList>
    </citation>
    <scope>NUCLEOTIDE SEQUENCE [LARGE SCALE GENOMIC DNA]</scope>
    <source>
        <strain evidence="2 3">ICMP 19927</strain>
    </source>
</reference>